<dbReference type="Pfam" id="PF00069">
    <property type="entry name" value="Pkinase"/>
    <property type="match status" value="1"/>
</dbReference>
<evidence type="ECO:0000256" key="1">
    <source>
        <dbReference type="ARBA" id="ARBA00022741"/>
    </source>
</evidence>
<evidence type="ECO:0000259" key="5">
    <source>
        <dbReference type="PROSITE" id="PS50006"/>
    </source>
</evidence>
<dbReference type="Pfam" id="PF00498">
    <property type="entry name" value="FHA"/>
    <property type="match status" value="1"/>
</dbReference>
<dbReference type="SUPFAM" id="SSF56112">
    <property type="entry name" value="Protein kinase-like (PK-like)"/>
    <property type="match status" value="1"/>
</dbReference>
<dbReference type="PROSITE" id="PS00108">
    <property type="entry name" value="PROTEIN_KINASE_ST"/>
    <property type="match status" value="1"/>
</dbReference>
<dbReference type="InterPro" id="IPR017441">
    <property type="entry name" value="Protein_kinase_ATP_BS"/>
</dbReference>
<reference evidence="8" key="2">
    <citation type="submission" date="2018-07" db="EMBL/GenBank/DDBJ databases">
        <authorList>
            <person name="Quirk P.G."/>
            <person name="Krulwich T.A."/>
        </authorList>
    </citation>
    <scope>NUCLEOTIDE SEQUENCE</scope>
</reference>
<feature type="domain" description="Protein kinase" evidence="6">
    <location>
        <begin position="199"/>
        <end position="462"/>
    </location>
</feature>
<evidence type="ECO:0000259" key="6">
    <source>
        <dbReference type="PROSITE" id="PS50011"/>
    </source>
</evidence>
<dbReference type="SMART" id="SM00220">
    <property type="entry name" value="S_TKc"/>
    <property type="match status" value="1"/>
</dbReference>
<dbReference type="FunFam" id="1.10.510.10:FF:000571">
    <property type="entry name" value="Maternal embryonic leucine zipper kinase"/>
    <property type="match status" value="1"/>
</dbReference>
<dbReference type="AlphaFoldDB" id="A0A336KTN3"/>
<keyword evidence="2 3" id="KW-0067">ATP-binding</keyword>
<dbReference type="PROSITE" id="PS00107">
    <property type="entry name" value="PROTEIN_KINASE_ATP"/>
    <property type="match status" value="1"/>
</dbReference>
<feature type="compositionally biased region" description="Polar residues" evidence="4">
    <location>
        <begin position="27"/>
        <end position="49"/>
    </location>
</feature>
<dbReference type="Gene3D" id="2.60.200.20">
    <property type="match status" value="1"/>
</dbReference>
<dbReference type="EMBL" id="UFQT01000481">
    <property type="protein sequence ID" value="SSX24685.1"/>
    <property type="molecule type" value="Genomic_DNA"/>
</dbReference>
<feature type="region of interest" description="Disordered" evidence="4">
    <location>
        <begin position="24"/>
        <end position="51"/>
    </location>
</feature>
<dbReference type="SUPFAM" id="SSF49879">
    <property type="entry name" value="SMAD/FHA domain"/>
    <property type="match status" value="1"/>
</dbReference>
<evidence type="ECO:0000313" key="7">
    <source>
        <dbReference type="EMBL" id="SSX04320.1"/>
    </source>
</evidence>
<dbReference type="InterPro" id="IPR000253">
    <property type="entry name" value="FHA_dom"/>
</dbReference>
<dbReference type="InterPro" id="IPR000719">
    <property type="entry name" value="Prot_kinase_dom"/>
</dbReference>
<dbReference type="Gene3D" id="1.10.510.10">
    <property type="entry name" value="Transferase(Phosphotransferase) domain 1"/>
    <property type="match status" value="1"/>
</dbReference>
<dbReference type="GO" id="GO:0005524">
    <property type="term" value="F:ATP binding"/>
    <property type="evidence" value="ECO:0007669"/>
    <property type="project" value="UniProtKB-UniRule"/>
</dbReference>
<reference evidence="7" key="1">
    <citation type="submission" date="2018-04" db="EMBL/GenBank/DDBJ databases">
        <authorList>
            <person name="Go L.Y."/>
            <person name="Mitchell J.A."/>
        </authorList>
    </citation>
    <scope>NUCLEOTIDE SEQUENCE</scope>
    <source>
        <tissue evidence="7">Whole organism</tissue>
    </source>
</reference>
<dbReference type="OMA" id="AKHEWID"/>
<organism evidence="7">
    <name type="scientific">Culicoides sonorensis</name>
    <name type="common">Biting midge</name>
    <dbReference type="NCBI Taxonomy" id="179676"/>
    <lineage>
        <taxon>Eukaryota</taxon>
        <taxon>Metazoa</taxon>
        <taxon>Ecdysozoa</taxon>
        <taxon>Arthropoda</taxon>
        <taxon>Hexapoda</taxon>
        <taxon>Insecta</taxon>
        <taxon>Pterygota</taxon>
        <taxon>Neoptera</taxon>
        <taxon>Endopterygota</taxon>
        <taxon>Diptera</taxon>
        <taxon>Nematocera</taxon>
        <taxon>Chironomoidea</taxon>
        <taxon>Ceratopogonidae</taxon>
        <taxon>Ceratopogoninae</taxon>
        <taxon>Culicoides</taxon>
        <taxon>Monoculicoides</taxon>
    </lineage>
</organism>
<gene>
    <name evidence="7" type="primary">CSON011220</name>
</gene>
<keyword evidence="1 3" id="KW-0547">Nucleotide-binding</keyword>
<proteinExistence type="predicted"/>
<dbReference type="InterPro" id="IPR008984">
    <property type="entry name" value="SMAD_FHA_dom_sf"/>
</dbReference>
<feature type="domain" description="FHA" evidence="5">
    <location>
        <begin position="93"/>
        <end position="154"/>
    </location>
</feature>
<dbReference type="PROSITE" id="PS50006">
    <property type="entry name" value="FHA_DOMAIN"/>
    <property type="match status" value="1"/>
</dbReference>
<evidence type="ECO:0000256" key="4">
    <source>
        <dbReference type="SAM" id="MobiDB-lite"/>
    </source>
</evidence>
<evidence type="ECO:0000313" key="8">
    <source>
        <dbReference type="EMBL" id="SSX24685.1"/>
    </source>
</evidence>
<dbReference type="VEuPathDB" id="VectorBase:CSON011220"/>
<dbReference type="InterPro" id="IPR011009">
    <property type="entry name" value="Kinase-like_dom_sf"/>
</dbReference>
<dbReference type="PROSITE" id="PS50011">
    <property type="entry name" value="PROTEIN_KINASE_DOM"/>
    <property type="match status" value="1"/>
</dbReference>
<name>A0A336KTN3_CULSO</name>
<evidence type="ECO:0000256" key="3">
    <source>
        <dbReference type="PROSITE-ProRule" id="PRU10141"/>
    </source>
</evidence>
<accession>A0A336KTN3</accession>
<dbReference type="PANTHER" id="PTHR24347">
    <property type="entry name" value="SERINE/THREONINE-PROTEIN KINASE"/>
    <property type="match status" value="1"/>
</dbReference>
<dbReference type="SMART" id="SM00240">
    <property type="entry name" value="FHA"/>
    <property type="match status" value="1"/>
</dbReference>
<evidence type="ECO:0000256" key="2">
    <source>
        <dbReference type="ARBA" id="ARBA00022840"/>
    </source>
</evidence>
<dbReference type="GO" id="GO:0004672">
    <property type="term" value="F:protein kinase activity"/>
    <property type="evidence" value="ECO:0007669"/>
    <property type="project" value="InterPro"/>
</dbReference>
<sequence length="518" mass="59223">MATGTMYIRPAHHTNLHVETVEADSMADTQDNTQSSQHPKSQAPESQNIVEKEPWGRLFKKRVLRRRLGNKVSKTVLQKNDERDYFDVRGPQFRFGRDPKCEYVVRKEEGIDDKSWNRISKVHFMMMKDMSWEDSPIIIKDLSRNGTFLNGELIGQNQSRLLQTGDIISVVNEDMKVFDFRDLTTRKRVDLPRVIQHKYFVSRKLGSGAFGDVFKLIDRKMNTFAVKYIRGSSITAHRPEAIRATNNEINIMLTLQHVCIIKTHEIIKHDCGGASLILEYMAGGDLLNRIINSIEKRLTEEQARCVFYQVTDALNYLHSKGITHRDIKPDNVLMKDNAEMTLVKLSDFGLSKLVTEGTVLKSLLGTPNYVAPEVIKSEISQYNCLVDVWSMGVMLFAMISGTLPFAEDYGDVQRQIITGKYAFMAKCWKEISPEAISLIRKMLVVDPKHRLKTDQILQSSWMHPRHFGVQKAKTIMQDHGHNVTPSSQTNGLSQLENLGKENEFAVPKPPAKRARYQL</sequence>
<dbReference type="EMBL" id="UFQS01000481">
    <property type="protein sequence ID" value="SSX04320.1"/>
    <property type="molecule type" value="Genomic_DNA"/>
</dbReference>
<feature type="binding site" evidence="3">
    <location>
        <position position="227"/>
    </location>
    <ligand>
        <name>ATP</name>
        <dbReference type="ChEBI" id="CHEBI:30616"/>
    </ligand>
</feature>
<protein>
    <submittedName>
        <fullName evidence="7">CSON011220 protein</fullName>
    </submittedName>
</protein>
<dbReference type="InterPro" id="IPR008271">
    <property type="entry name" value="Ser/Thr_kinase_AS"/>
</dbReference>